<evidence type="ECO:0000313" key="1">
    <source>
        <dbReference type="EMBL" id="BAS20573.1"/>
    </source>
</evidence>
<evidence type="ECO:0000313" key="2">
    <source>
        <dbReference type="Proteomes" id="UP000066203"/>
    </source>
</evidence>
<sequence length="54" mass="5616">MIGTLIFCAILASSIGIGAGIVACCSGMVYRRHRAEKNTELAQPLATHALTAGR</sequence>
<dbReference type="EMBL" id="AP014938">
    <property type="protein sequence ID" value="BAS20573.1"/>
    <property type="molecule type" value="Genomic_DNA"/>
</dbReference>
<gene>
    <name evidence="1" type="ORF">RM6536_1326</name>
</gene>
<reference evidence="2" key="1">
    <citation type="submission" date="2015-08" db="EMBL/GenBank/DDBJ databases">
        <title>Complete genome sequence of Rothia mucilaginosa strain NUM-Rm6536.</title>
        <authorList>
            <person name="Nambu T."/>
        </authorList>
    </citation>
    <scope>NUCLEOTIDE SEQUENCE [LARGE SCALE GENOMIC DNA]</scope>
    <source>
        <strain evidence="2">NUM-Rm6536</strain>
    </source>
</reference>
<accession>A0A0K2S0F9</accession>
<proteinExistence type="predicted"/>
<dbReference type="Proteomes" id="UP000066203">
    <property type="component" value="Chromosome"/>
</dbReference>
<organism evidence="1">
    <name type="scientific">Rothia mucilaginosa</name>
    <dbReference type="NCBI Taxonomy" id="43675"/>
    <lineage>
        <taxon>Bacteria</taxon>
        <taxon>Bacillati</taxon>
        <taxon>Actinomycetota</taxon>
        <taxon>Actinomycetes</taxon>
        <taxon>Micrococcales</taxon>
        <taxon>Micrococcaceae</taxon>
        <taxon>Rothia</taxon>
    </lineage>
</organism>
<protein>
    <submittedName>
        <fullName evidence="1">Uncharacterized protein</fullName>
    </submittedName>
</protein>
<name>A0A0K2S0F9_9MICC</name>
<dbReference type="AlphaFoldDB" id="A0A0K2S0F9"/>
<dbReference type="PATRIC" id="fig|43675.28.peg.1358"/>